<accession>A0A938Y5K6</accession>
<dbReference type="Proteomes" id="UP000663792">
    <property type="component" value="Unassembled WGS sequence"/>
</dbReference>
<dbReference type="PIRSF" id="PIRSF021700">
    <property type="entry name" value="3_dmu_93_MTrfase"/>
    <property type="match status" value="1"/>
</dbReference>
<proteinExistence type="predicted"/>
<dbReference type="PANTHER" id="PTHR33990">
    <property type="entry name" value="PROTEIN YJDN-RELATED"/>
    <property type="match status" value="1"/>
</dbReference>
<gene>
    <name evidence="2" type="ORF">JL106_04070</name>
</gene>
<dbReference type="CDD" id="cd06588">
    <property type="entry name" value="PhnB_like"/>
    <property type="match status" value="1"/>
</dbReference>
<keyword evidence="3" id="KW-1185">Reference proteome</keyword>
<evidence type="ECO:0000313" key="2">
    <source>
        <dbReference type="EMBL" id="MBM9466456.1"/>
    </source>
</evidence>
<dbReference type="InterPro" id="IPR028973">
    <property type="entry name" value="PhnB-like"/>
</dbReference>
<protein>
    <submittedName>
        <fullName evidence="2">VOC family protein</fullName>
    </submittedName>
</protein>
<sequence length="158" mass="17142">MTSITPCLWFNGRAEEAAELYVSLFPDSKILSVSRYPEGTPMPAGEAMTVDFQVAGQPIQILNGGPHFQLDEAFSLSVTVDGGQSEVDRLWDALIEGGGAPSQCGWLKDRFGVSWQIVPAEMIRLQSDPDPEVVGRVMQAMLTMQKLIVSDLEAAARG</sequence>
<dbReference type="PANTHER" id="PTHR33990:SF2">
    <property type="entry name" value="PHNB-LIKE DOMAIN-CONTAINING PROTEIN"/>
    <property type="match status" value="1"/>
</dbReference>
<organism evidence="2 3">
    <name type="scientific">Nakamurella leprariae</name>
    <dbReference type="NCBI Taxonomy" id="2803911"/>
    <lineage>
        <taxon>Bacteria</taxon>
        <taxon>Bacillati</taxon>
        <taxon>Actinomycetota</taxon>
        <taxon>Actinomycetes</taxon>
        <taxon>Nakamurellales</taxon>
        <taxon>Nakamurellaceae</taxon>
        <taxon>Nakamurella</taxon>
    </lineage>
</organism>
<dbReference type="Gene3D" id="3.10.180.10">
    <property type="entry name" value="2,3-Dihydroxybiphenyl 1,2-Dioxygenase, domain 1"/>
    <property type="match status" value="1"/>
</dbReference>
<evidence type="ECO:0000313" key="3">
    <source>
        <dbReference type="Proteomes" id="UP000663792"/>
    </source>
</evidence>
<dbReference type="RefSeq" id="WP_205259386.1">
    <property type="nucleotide sequence ID" value="NZ_JAERWK010000005.1"/>
</dbReference>
<dbReference type="Pfam" id="PF06983">
    <property type="entry name" value="3-dmu-9_3-mt"/>
    <property type="match status" value="1"/>
</dbReference>
<dbReference type="AlphaFoldDB" id="A0A938Y5K6"/>
<evidence type="ECO:0000259" key="1">
    <source>
        <dbReference type="Pfam" id="PF06983"/>
    </source>
</evidence>
<name>A0A938Y5K6_9ACTN</name>
<dbReference type="SUPFAM" id="SSF54593">
    <property type="entry name" value="Glyoxalase/Bleomycin resistance protein/Dihydroxybiphenyl dioxygenase"/>
    <property type="match status" value="1"/>
</dbReference>
<dbReference type="EMBL" id="JAERWK010000005">
    <property type="protein sequence ID" value="MBM9466456.1"/>
    <property type="molecule type" value="Genomic_DNA"/>
</dbReference>
<dbReference type="InterPro" id="IPR009725">
    <property type="entry name" value="3_dmu_93_MTrfase"/>
</dbReference>
<reference evidence="2" key="1">
    <citation type="submission" date="2021-01" db="EMBL/GenBank/DDBJ databases">
        <title>YIM 132084 draft genome.</title>
        <authorList>
            <person name="An D."/>
        </authorList>
    </citation>
    <scope>NUCLEOTIDE SEQUENCE</scope>
    <source>
        <strain evidence="2">YIM 132084</strain>
    </source>
</reference>
<comment type="caution">
    <text evidence="2">The sequence shown here is derived from an EMBL/GenBank/DDBJ whole genome shotgun (WGS) entry which is preliminary data.</text>
</comment>
<feature type="domain" description="PhnB-like" evidence="1">
    <location>
        <begin position="3"/>
        <end position="118"/>
    </location>
</feature>
<dbReference type="InterPro" id="IPR029068">
    <property type="entry name" value="Glyas_Bleomycin-R_OHBP_Dase"/>
</dbReference>